<reference evidence="3 4" key="1">
    <citation type="submission" date="2020-04" db="EMBL/GenBank/DDBJ databases">
        <authorList>
            <person name="De Canck E."/>
        </authorList>
    </citation>
    <scope>NUCLEOTIDE SEQUENCE [LARGE SCALE GENOMIC DNA]</scope>
    <source>
        <strain evidence="3 4">LMG 3441</strain>
    </source>
</reference>
<keyword evidence="4" id="KW-1185">Reference proteome</keyword>
<gene>
    <name evidence="3" type="ORF">LMG3441_04138</name>
</gene>
<dbReference type="Proteomes" id="UP000494269">
    <property type="component" value="Unassembled WGS sequence"/>
</dbReference>
<keyword evidence="2" id="KW-0732">Signal</keyword>
<evidence type="ECO:0000313" key="3">
    <source>
        <dbReference type="EMBL" id="CAB3724722.1"/>
    </source>
</evidence>
<feature type="compositionally biased region" description="Low complexity" evidence="1">
    <location>
        <begin position="200"/>
        <end position="212"/>
    </location>
</feature>
<evidence type="ECO:0000256" key="1">
    <source>
        <dbReference type="SAM" id="MobiDB-lite"/>
    </source>
</evidence>
<protein>
    <recommendedName>
        <fullName evidence="5">Fimbrial protein</fullName>
    </recommendedName>
</protein>
<dbReference type="EMBL" id="CADIJQ010000007">
    <property type="protein sequence ID" value="CAB3724722.1"/>
    <property type="molecule type" value="Genomic_DNA"/>
</dbReference>
<proteinExistence type="predicted"/>
<dbReference type="AlphaFoldDB" id="A0A6S7ABX7"/>
<accession>A0A6S7ABX7</accession>
<feature type="chain" id="PRO_5029008786" description="Fimbrial protein" evidence="2">
    <location>
        <begin position="27"/>
        <end position="520"/>
    </location>
</feature>
<feature type="signal peptide" evidence="2">
    <location>
        <begin position="1"/>
        <end position="26"/>
    </location>
</feature>
<name>A0A6S7ABX7_9BURK</name>
<feature type="region of interest" description="Disordered" evidence="1">
    <location>
        <begin position="173"/>
        <end position="214"/>
    </location>
</feature>
<evidence type="ECO:0000313" key="4">
    <source>
        <dbReference type="Proteomes" id="UP000494269"/>
    </source>
</evidence>
<organism evidence="3 4">
    <name type="scientific">Achromobacter kerstersii</name>
    <dbReference type="NCBI Taxonomy" id="1353890"/>
    <lineage>
        <taxon>Bacteria</taxon>
        <taxon>Pseudomonadati</taxon>
        <taxon>Pseudomonadota</taxon>
        <taxon>Betaproteobacteria</taxon>
        <taxon>Burkholderiales</taxon>
        <taxon>Alcaligenaceae</taxon>
        <taxon>Achromobacter</taxon>
    </lineage>
</organism>
<sequence>MVAPAKWRRRLLHAALAAGLFCPLAAALGDTLYAPPYSESTPAAGMPTAGTPAAGMPAAGMPTAGTPAAGMPAAGTPAAGMPAAGRPVLVARGIGVLSPVQPIPVRPAPSIDARAVPLDPAPCDLMVAEPAMDTSVQGTGGSGDADPIPGLGSSLNGAAEVGAAEVGAAQVGSAQAGPAPGEATANGAAGSSPLGCELTASAPTADSAAAPEETPPDYDFALDTGDIPRIPVVVISGVSRPSRPWFASVSGQDGLRYAGDRNWVYRNTTGPSVTVGNINANAPVWGSSAPVGGLQIANWAGSSATVPEGSFGYSSSVGKLNRMDPTASSGAVDYGASVGTGSVRYGLTPALTVEGQMQSAPSLTTRGMGTTYAAGEYGTFQAGATQSTFDASNAWRYRIGYSVDVADTVNLGYTNEQIGAGFGDLSTYSGGVASAPQSRNTLSAGVPITGWGTFSGTYSGLHEGSTLAEQRVGLSHSMFVAPKVKLAVGADRDIISGNYEWRANLSMPVDTFMRGTWLSW</sequence>
<evidence type="ECO:0000256" key="2">
    <source>
        <dbReference type="SAM" id="SignalP"/>
    </source>
</evidence>
<evidence type="ECO:0008006" key="5">
    <source>
        <dbReference type="Google" id="ProtNLM"/>
    </source>
</evidence>
<feature type="region of interest" description="Disordered" evidence="1">
    <location>
        <begin position="133"/>
        <end position="156"/>
    </location>
</feature>